<dbReference type="GO" id="GO:0005694">
    <property type="term" value="C:chromosome"/>
    <property type="evidence" value="ECO:0007669"/>
    <property type="project" value="UniProtKB-SubCell"/>
</dbReference>
<feature type="domain" description="SET" evidence="19">
    <location>
        <begin position="738"/>
        <end position="855"/>
    </location>
</feature>
<feature type="compositionally biased region" description="Polar residues" evidence="17">
    <location>
        <begin position="333"/>
        <end position="348"/>
    </location>
</feature>
<evidence type="ECO:0000259" key="21">
    <source>
        <dbReference type="PROSITE" id="PS51215"/>
    </source>
</evidence>
<feature type="domain" description="Post-SET" evidence="20">
    <location>
        <begin position="862"/>
        <end position="878"/>
    </location>
</feature>
<feature type="compositionally biased region" description="Basic and acidic residues" evidence="17">
    <location>
        <begin position="1919"/>
        <end position="1954"/>
    </location>
</feature>
<feature type="region of interest" description="Disordered" evidence="17">
    <location>
        <begin position="883"/>
        <end position="906"/>
    </location>
</feature>
<reference evidence="22" key="1">
    <citation type="submission" date="2020-11" db="EMBL/GenBank/DDBJ databases">
        <authorList>
            <person name="Tran Van P."/>
        </authorList>
    </citation>
    <scope>NUCLEOTIDE SEQUENCE</scope>
</reference>
<feature type="region of interest" description="Disordered" evidence="17">
    <location>
        <begin position="506"/>
        <end position="527"/>
    </location>
</feature>
<dbReference type="Gene3D" id="1.10.1740.100">
    <property type="entry name" value="Set2, Rpb1 interacting domain"/>
    <property type="match status" value="1"/>
</dbReference>
<keyword evidence="13" id="KW-0156">Chromatin regulator</keyword>
<dbReference type="InterPro" id="IPR006560">
    <property type="entry name" value="AWS_dom"/>
</dbReference>
<keyword evidence="14" id="KW-0805">Transcription regulation</keyword>
<feature type="region of interest" description="Disordered" evidence="17">
    <location>
        <begin position="585"/>
        <end position="609"/>
    </location>
</feature>
<dbReference type="SMART" id="SM00317">
    <property type="entry name" value="SET"/>
    <property type="match status" value="1"/>
</dbReference>
<evidence type="ECO:0000256" key="7">
    <source>
        <dbReference type="ARBA" id="ARBA00022603"/>
    </source>
</evidence>
<evidence type="ECO:0000256" key="11">
    <source>
        <dbReference type="ARBA" id="ARBA00022782"/>
    </source>
</evidence>
<feature type="domain" description="WW" evidence="18">
    <location>
        <begin position="1782"/>
        <end position="1815"/>
    </location>
</feature>
<feature type="compositionally biased region" description="Basic residues" evidence="17">
    <location>
        <begin position="1955"/>
        <end position="1976"/>
    </location>
</feature>
<keyword evidence="7" id="KW-0489">Methyltransferase</keyword>
<protein>
    <recommendedName>
        <fullName evidence="3">[histone H3]-lysine(36) N-trimethyltransferase</fullName>
        <ecNumber evidence="3">2.1.1.359</ecNumber>
    </recommendedName>
</protein>
<evidence type="ECO:0000256" key="1">
    <source>
        <dbReference type="ARBA" id="ARBA00004123"/>
    </source>
</evidence>
<dbReference type="EMBL" id="OE179847">
    <property type="protein sequence ID" value="CAD7569905.1"/>
    <property type="molecule type" value="Genomic_DNA"/>
</dbReference>
<evidence type="ECO:0000256" key="3">
    <source>
        <dbReference type="ARBA" id="ARBA00012178"/>
    </source>
</evidence>
<dbReference type="PANTHER" id="PTHR46711">
    <property type="entry name" value="HISTONE-LYSINE N-METHYLTRANSFERASE SETD2"/>
    <property type="match status" value="1"/>
</dbReference>
<dbReference type="GO" id="GO:0140955">
    <property type="term" value="F:histone H3K36 trimethyltransferase activity"/>
    <property type="evidence" value="ECO:0007669"/>
    <property type="project" value="UniProtKB-EC"/>
</dbReference>
<feature type="region of interest" description="Disordered" evidence="17">
    <location>
        <begin position="1"/>
        <end position="62"/>
    </location>
</feature>
<evidence type="ECO:0000256" key="8">
    <source>
        <dbReference type="ARBA" id="ARBA00022679"/>
    </source>
</evidence>
<dbReference type="InterPro" id="IPR001202">
    <property type="entry name" value="WW_dom"/>
</dbReference>
<evidence type="ECO:0000259" key="19">
    <source>
        <dbReference type="PROSITE" id="PS50280"/>
    </source>
</evidence>
<dbReference type="Gene3D" id="2.170.270.10">
    <property type="entry name" value="SET domain"/>
    <property type="match status" value="1"/>
</dbReference>
<keyword evidence="10" id="KW-0479">Metal-binding</keyword>
<dbReference type="CDD" id="cd00201">
    <property type="entry name" value="WW"/>
    <property type="match status" value="1"/>
</dbReference>
<keyword evidence="9" id="KW-0949">S-adenosyl-L-methionine</keyword>
<dbReference type="Pfam" id="PF00397">
    <property type="entry name" value="WW"/>
    <property type="match status" value="1"/>
</dbReference>
<dbReference type="GO" id="GO:0006355">
    <property type="term" value="P:regulation of DNA-templated transcription"/>
    <property type="evidence" value="ECO:0007669"/>
    <property type="project" value="InterPro"/>
</dbReference>
<evidence type="ECO:0000256" key="6">
    <source>
        <dbReference type="ARBA" id="ARBA00022553"/>
    </source>
</evidence>
<keyword evidence="12" id="KW-0862">Zinc</keyword>
<feature type="compositionally biased region" description="Low complexity" evidence="17">
    <location>
        <begin position="1881"/>
        <end position="1900"/>
    </location>
</feature>
<feature type="compositionally biased region" description="Polar residues" evidence="17">
    <location>
        <begin position="1061"/>
        <end position="1070"/>
    </location>
</feature>
<feature type="compositionally biased region" description="Pro residues" evidence="17">
    <location>
        <begin position="1772"/>
        <end position="1784"/>
    </location>
</feature>
<dbReference type="InterPro" id="IPR013257">
    <property type="entry name" value="SRI"/>
</dbReference>
<dbReference type="GO" id="GO:0032259">
    <property type="term" value="P:methylation"/>
    <property type="evidence" value="ECO:0007669"/>
    <property type="project" value="UniProtKB-KW"/>
</dbReference>
<dbReference type="GO" id="GO:0030154">
    <property type="term" value="P:cell differentiation"/>
    <property type="evidence" value="ECO:0007669"/>
    <property type="project" value="UniProtKB-KW"/>
</dbReference>
<feature type="compositionally biased region" description="Basic and acidic residues" evidence="17">
    <location>
        <begin position="1871"/>
        <end position="1880"/>
    </location>
</feature>
<feature type="compositionally biased region" description="Polar residues" evidence="17">
    <location>
        <begin position="363"/>
        <end position="374"/>
    </location>
</feature>
<evidence type="ECO:0000256" key="16">
    <source>
        <dbReference type="ARBA" id="ARBA00023242"/>
    </source>
</evidence>
<evidence type="ECO:0000256" key="5">
    <source>
        <dbReference type="ARBA" id="ARBA00022473"/>
    </source>
</evidence>
<evidence type="ECO:0000256" key="13">
    <source>
        <dbReference type="ARBA" id="ARBA00022853"/>
    </source>
</evidence>
<dbReference type="SUPFAM" id="SSF51045">
    <property type="entry name" value="WW domain"/>
    <property type="match status" value="1"/>
</dbReference>
<dbReference type="InterPro" id="IPR042294">
    <property type="entry name" value="SETD2_animal"/>
</dbReference>
<name>A0A7R9IZN0_TIMCA</name>
<dbReference type="EC" id="2.1.1.359" evidence="3"/>
<dbReference type="Pfam" id="PF08236">
    <property type="entry name" value="SRI"/>
    <property type="match status" value="1"/>
</dbReference>
<dbReference type="InterPro" id="IPR001214">
    <property type="entry name" value="SET_dom"/>
</dbReference>
<evidence type="ECO:0000256" key="14">
    <source>
        <dbReference type="ARBA" id="ARBA00023015"/>
    </source>
</evidence>
<evidence type="ECO:0000256" key="15">
    <source>
        <dbReference type="ARBA" id="ARBA00023163"/>
    </source>
</evidence>
<dbReference type="Pfam" id="PF17907">
    <property type="entry name" value="AWS"/>
    <property type="match status" value="1"/>
</dbReference>
<gene>
    <name evidence="22" type="ORF">TCMB3V08_LOCUS2626</name>
</gene>
<feature type="region of interest" description="Disordered" evidence="17">
    <location>
        <begin position="211"/>
        <end position="231"/>
    </location>
</feature>
<accession>A0A7R9IZN0</accession>
<feature type="compositionally biased region" description="Basic and acidic residues" evidence="17">
    <location>
        <begin position="1565"/>
        <end position="1605"/>
    </location>
</feature>
<sequence length="2094" mass="237056">MVTLLVREMARRKRGSGTKVSTRKSPRNTRKTNGLPQEAVNGLLEPSGSEKESEETSVVQDDDNVKPLEVPLTCRTPVEMCQKDSNLEELVPAHVHKKFGAVRCVVSEDEPVSSIEVQQEGETTEVMWEEAVVEETLLCEGMEVEYTGPDDQQMVIVSRDDEVLQVIGIPKELESQVILVKEVDYDMGQEDEDRGIEEIHAVKTLTLVDSEDSSGPLRGFEDVSQDSEVSVRGVELEIQGEEEVGGPQIDSDSQQGLMSLLQVASAEHQAAMLDDESSLLVVTAARDAEDSSRDSSKKERETSSDDVDTRDTEANYPETMERREMALVLGIDYNSQEGTNAMESNGAHTSGMLVEEEEEEDTSSAIKETANTSDLFVPPIVEENSNHKTTEEENSNQEEILNDPPPLFKGSDEDSEKKQLNQPSFRSRSGSTDTTGSESSSSCSAGIRRSNRIRSIGVTRQRIRTRWEAVPEQKLSDSLKKVEYPVNVDSPHTYSDKEICCEVKSDFRDSSDGSSGPDVHSDRDSSEVNVIKVPVPLSFPALSQTLSSITVPSFDIDISKPVKVKSRWRRSSELEMVGNKTIDGELVMTSPTPSMSPSPRLTLSPKTSVHQRPPLGVIAPSISPQSVVSPSSPLLDITSFSVSAEPVLKESTQDNLEMEEKLRQFVPLPENEYLTNRSTSKEAKRMVCDCFLTQEEIIRGEMGCGEDCLNRLLMLECGARCPVSERCTNKRFQKQDYAKCEVFKTEKKGFGLRALEDLTTGSFLLEYVGEVLDPKEFRRRAKEYSKDKNRHYYFMALKSDSIIDATMKGNISRFINHSCDPNAETQKWTVNGELRIGFFCKRSIVSGEEVTFDYQLQRYGKEAQRCHCETALCRGWIGEDPDKEREKHERKERKDRESKRKKEERRKDVKEFLDDMDLEEEIEKLCVSGLKNRNHTLTLSRLMVRAEDSQSREQLLKLLQGGEPACRRLFLDYHGLRLIWSWMMNLGCTNQTNSLSLRLEILQTLSKLPIPNKTMLQESKVFGVVEKWSVDIGSDSSANSTPCHEMDRKESSPMASLVLADSSQLTSDSQHLGVHPQDQRAQNTGLGSEQRRPTSKHKVSRSPAGEHGQLKPFASVIFSDNLAKKDVVIRSSVEDESGSDVDASKPRTDPLLPVKVETADENMLQGIESEKQLVDSISVDSKQAPDLVKMEWDDEVGPVVKATDVTRVRCDPTALMVSSRILYFFQAAQRIYTMRTPRDGVKRRGKDPFYSGTLTRVGQHRSRRFQLIVVRCPARSSCLRSRPASSLDVVVFSGASDSTEELVKKAFGAELANSENSIEVLTAVEWKQAVSIVEVIGPLADATKEISRNTYPTSSMFIPILHCLKSHLNVCITCEKDGEHIKCVTDNEVCSLLNLGTCGLHVVHSSLRTEVDSVDWDISSLLRYIYYLFTDSPAQESEEASTGEGKELPGEDKQQNQLLTLAARLLEEWATLKEVFRIPKKERIEQMKEHEREAGVRLSAPCSVKPNYTTPSSIAASKQGQRNPTLSACEGTFPYMPSEVEILWDMCCVKYRGYKEYLDREEHHDKQSYDRHWRRPEHDRPRNKRSRESPDPDRNRKGSRYEDRTIIPIPRISKEERRHLFAMKVEEEERQRREQDELWRHHEERCMALGVDPQLTAAFDPQTGYPCFFDHTQDPSTIPPGAVPPEIRPSPLYTPSPHIPPNNPHGVIPSTHLLPGDYGTNNPHIPPLPYDPPPQPHLQPGYMDPLLPEFIPLPSGPQPQPQSLYAPLPQTLVPPQPPLPPVKLPPKWKAAKDSEGRTYYYHVKTRLSQWEFPVWPDDLTAQQESDSSSGSSDEDDDEEDDEEEESSSEEDDELDKGEDDDDEDDDEEIADEVKEDKRESSIVNSLSIPSSISPLSIPLPAMELSPVPQEDISLEDEELQKKERRREGLVQERIISPRRDEDRTDMKKYREIKEKLRRKKEQVRAKEKKKQRHRDTKQHSEKPVTVAADTSSNTERKIKDHFRLQMAGVIVQYLNPYRKPDCKKGRITNTEDFKYLARRLTHFVMIKELRHCCSVVDDLECNDNVKHKARDFIKKYMAKFGATYQRPPEKKTHI</sequence>
<feature type="region of interest" description="Disordered" evidence="17">
    <location>
        <begin position="285"/>
        <end position="448"/>
    </location>
</feature>
<evidence type="ECO:0000256" key="2">
    <source>
        <dbReference type="ARBA" id="ARBA00004286"/>
    </source>
</evidence>
<evidence type="ECO:0000256" key="4">
    <source>
        <dbReference type="ARBA" id="ARBA00022454"/>
    </source>
</evidence>
<evidence type="ECO:0000256" key="17">
    <source>
        <dbReference type="SAM" id="MobiDB-lite"/>
    </source>
</evidence>
<proteinExistence type="predicted"/>
<comment type="subcellular location">
    <subcellularLocation>
        <location evidence="2">Chromosome</location>
    </subcellularLocation>
    <subcellularLocation>
        <location evidence="1">Nucleus</location>
    </subcellularLocation>
</comment>
<feature type="compositionally biased region" description="Acidic residues" evidence="17">
    <location>
        <begin position="1832"/>
        <end position="1870"/>
    </location>
</feature>
<evidence type="ECO:0000256" key="9">
    <source>
        <dbReference type="ARBA" id="ARBA00022691"/>
    </source>
</evidence>
<dbReference type="PROSITE" id="PS01159">
    <property type="entry name" value="WW_DOMAIN_1"/>
    <property type="match status" value="1"/>
</dbReference>
<dbReference type="InterPro" id="IPR038190">
    <property type="entry name" value="SRI_sf"/>
</dbReference>
<keyword evidence="6" id="KW-0597">Phosphoprotein</keyword>
<feature type="compositionally biased region" description="Basic residues" evidence="17">
    <location>
        <begin position="10"/>
        <end position="30"/>
    </location>
</feature>
<dbReference type="PROSITE" id="PS50280">
    <property type="entry name" value="SET"/>
    <property type="match status" value="1"/>
</dbReference>
<dbReference type="Pfam" id="PF00856">
    <property type="entry name" value="SET"/>
    <property type="match status" value="1"/>
</dbReference>
<dbReference type="GO" id="GO:0005634">
    <property type="term" value="C:nucleus"/>
    <property type="evidence" value="ECO:0007669"/>
    <property type="project" value="UniProtKB-SubCell"/>
</dbReference>
<feature type="domain" description="AWS" evidence="21">
    <location>
        <begin position="683"/>
        <end position="736"/>
    </location>
</feature>
<dbReference type="PANTHER" id="PTHR46711:SF1">
    <property type="entry name" value="HISTONE-LYSINE N-METHYLTRANSFERASE SETD2"/>
    <property type="match status" value="1"/>
</dbReference>
<dbReference type="SMART" id="SM00456">
    <property type="entry name" value="WW"/>
    <property type="match status" value="1"/>
</dbReference>
<keyword evidence="15" id="KW-0804">Transcription</keyword>
<dbReference type="InterPro" id="IPR044437">
    <property type="entry name" value="SETD2/Set2_SET"/>
</dbReference>
<keyword evidence="16" id="KW-0539">Nucleus</keyword>
<feature type="compositionally biased region" description="Low complexity" evidence="17">
    <location>
        <begin position="1761"/>
        <end position="1771"/>
    </location>
</feature>
<dbReference type="Gene3D" id="2.20.70.10">
    <property type="match status" value="1"/>
</dbReference>
<feature type="compositionally biased region" description="Low complexity" evidence="17">
    <location>
        <begin position="588"/>
        <end position="605"/>
    </location>
</feature>
<dbReference type="FunFam" id="2.170.270.10:FF:000016">
    <property type="entry name" value="Histone-lysine N-methyltransferase"/>
    <property type="match status" value="1"/>
</dbReference>
<evidence type="ECO:0000256" key="12">
    <source>
        <dbReference type="ARBA" id="ARBA00022833"/>
    </source>
</evidence>
<feature type="compositionally biased region" description="Basic and acidic residues" evidence="17">
    <location>
        <begin position="286"/>
        <end position="325"/>
    </location>
</feature>
<feature type="region of interest" description="Disordered" evidence="17">
    <location>
        <begin position="1815"/>
        <end position="1994"/>
    </location>
</feature>
<keyword evidence="5" id="KW-0217">Developmental protein</keyword>
<feature type="region of interest" description="Disordered" evidence="17">
    <location>
        <begin position="1034"/>
        <end position="1108"/>
    </location>
</feature>
<dbReference type="SMART" id="SM00570">
    <property type="entry name" value="AWS"/>
    <property type="match status" value="1"/>
</dbReference>
<dbReference type="PROSITE" id="PS50868">
    <property type="entry name" value="POST_SET"/>
    <property type="match status" value="1"/>
</dbReference>
<dbReference type="PROSITE" id="PS51215">
    <property type="entry name" value="AWS"/>
    <property type="match status" value="1"/>
</dbReference>
<keyword evidence="8" id="KW-0808">Transferase</keyword>
<keyword evidence="11" id="KW-0221">Differentiation</keyword>
<dbReference type="InterPro" id="IPR003616">
    <property type="entry name" value="Post-SET_dom"/>
</dbReference>
<feature type="compositionally biased region" description="Low complexity" evidence="17">
    <location>
        <begin position="424"/>
        <end position="448"/>
    </location>
</feature>
<dbReference type="GO" id="GO:0046872">
    <property type="term" value="F:metal ion binding"/>
    <property type="evidence" value="ECO:0007669"/>
    <property type="project" value="UniProtKB-KW"/>
</dbReference>
<evidence type="ECO:0000313" key="22">
    <source>
        <dbReference type="EMBL" id="CAD7569905.1"/>
    </source>
</evidence>
<evidence type="ECO:0000256" key="10">
    <source>
        <dbReference type="ARBA" id="ARBA00022723"/>
    </source>
</evidence>
<feature type="region of interest" description="Disordered" evidence="17">
    <location>
        <begin position="1565"/>
        <end position="1606"/>
    </location>
</feature>
<organism evidence="22">
    <name type="scientific">Timema californicum</name>
    <name type="common">California timema</name>
    <name type="synonym">Walking stick</name>
    <dbReference type="NCBI Taxonomy" id="61474"/>
    <lineage>
        <taxon>Eukaryota</taxon>
        <taxon>Metazoa</taxon>
        <taxon>Ecdysozoa</taxon>
        <taxon>Arthropoda</taxon>
        <taxon>Hexapoda</taxon>
        <taxon>Insecta</taxon>
        <taxon>Pterygota</taxon>
        <taxon>Neoptera</taxon>
        <taxon>Polyneoptera</taxon>
        <taxon>Phasmatodea</taxon>
        <taxon>Timematodea</taxon>
        <taxon>Timematoidea</taxon>
        <taxon>Timematidae</taxon>
        <taxon>Timema</taxon>
    </lineage>
</organism>
<keyword evidence="4" id="KW-0158">Chromosome</keyword>
<dbReference type="InterPro" id="IPR036020">
    <property type="entry name" value="WW_dom_sf"/>
</dbReference>
<feature type="region of interest" description="Disordered" evidence="17">
    <location>
        <begin position="1751"/>
        <end position="1795"/>
    </location>
</feature>
<dbReference type="InterPro" id="IPR046341">
    <property type="entry name" value="SET_dom_sf"/>
</dbReference>
<dbReference type="CDD" id="cd19172">
    <property type="entry name" value="SET_SETD2"/>
    <property type="match status" value="1"/>
</dbReference>
<dbReference type="PROSITE" id="PS50020">
    <property type="entry name" value="WW_DOMAIN_2"/>
    <property type="match status" value="1"/>
</dbReference>
<dbReference type="SUPFAM" id="SSF82199">
    <property type="entry name" value="SET domain"/>
    <property type="match status" value="1"/>
</dbReference>
<evidence type="ECO:0000259" key="18">
    <source>
        <dbReference type="PROSITE" id="PS50020"/>
    </source>
</evidence>
<feature type="compositionally biased region" description="Basic and acidic residues" evidence="17">
    <location>
        <begin position="410"/>
        <end position="419"/>
    </location>
</feature>
<evidence type="ECO:0000259" key="20">
    <source>
        <dbReference type="PROSITE" id="PS50868"/>
    </source>
</evidence>